<keyword evidence="2" id="KW-0186">Copper</keyword>
<evidence type="ECO:0000256" key="3">
    <source>
        <dbReference type="PIRSR" id="PIRSR603782-2"/>
    </source>
</evidence>
<protein>
    <submittedName>
        <fullName evidence="5">SCO family protein</fullName>
    </submittedName>
</protein>
<feature type="signal peptide" evidence="4">
    <location>
        <begin position="1"/>
        <end position="32"/>
    </location>
</feature>
<feature type="binding site" evidence="2">
    <location>
        <position position="86"/>
    </location>
    <ligand>
        <name>Cu cation</name>
        <dbReference type="ChEBI" id="CHEBI:23378"/>
    </ligand>
</feature>
<evidence type="ECO:0000256" key="4">
    <source>
        <dbReference type="SAM" id="SignalP"/>
    </source>
</evidence>
<dbReference type="SUPFAM" id="SSF52833">
    <property type="entry name" value="Thioredoxin-like"/>
    <property type="match status" value="1"/>
</dbReference>
<dbReference type="PANTHER" id="PTHR12151:SF25">
    <property type="entry name" value="LINALOOL DEHYDRATASE_ISOMERASE DOMAIN-CONTAINING PROTEIN"/>
    <property type="match status" value="1"/>
</dbReference>
<evidence type="ECO:0000313" key="5">
    <source>
        <dbReference type="EMBL" id="PVG83646.1"/>
    </source>
</evidence>
<comment type="similarity">
    <text evidence="1">Belongs to the SCO1/2 family.</text>
</comment>
<dbReference type="InterPro" id="IPR003782">
    <property type="entry name" value="SCO1/SenC"/>
</dbReference>
<keyword evidence="4" id="KW-0732">Signal</keyword>
<organism evidence="5 6">
    <name type="scientific">Nocardioides gansuensis</name>
    <dbReference type="NCBI Taxonomy" id="2138300"/>
    <lineage>
        <taxon>Bacteria</taxon>
        <taxon>Bacillati</taxon>
        <taxon>Actinomycetota</taxon>
        <taxon>Actinomycetes</taxon>
        <taxon>Propionibacteriales</taxon>
        <taxon>Nocardioidaceae</taxon>
        <taxon>Nocardioides</taxon>
    </lineage>
</organism>
<name>A0A2T8FD61_9ACTN</name>
<evidence type="ECO:0000256" key="1">
    <source>
        <dbReference type="ARBA" id="ARBA00010996"/>
    </source>
</evidence>
<dbReference type="GO" id="GO:0046872">
    <property type="term" value="F:metal ion binding"/>
    <property type="evidence" value="ECO:0007669"/>
    <property type="project" value="UniProtKB-KW"/>
</dbReference>
<dbReference type="Gene3D" id="3.40.30.10">
    <property type="entry name" value="Glutaredoxin"/>
    <property type="match status" value="1"/>
</dbReference>
<keyword evidence="6" id="KW-1185">Reference proteome</keyword>
<keyword evidence="2" id="KW-0479">Metal-binding</keyword>
<dbReference type="Pfam" id="PF02630">
    <property type="entry name" value="SCO1-SenC"/>
    <property type="match status" value="1"/>
</dbReference>
<dbReference type="CDD" id="cd02968">
    <property type="entry name" value="SCO"/>
    <property type="match status" value="1"/>
</dbReference>
<feature type="chain" id="PRO_5038574072" evidence="4">
    <location>
        <begin position="33"/>
        <end position="208"/>
    </location>
</feature>
<feature type="binding site" evidence="2">
    <location>
        <position position="82"/>
    </location>
    <ligand>
        <name>Cu cation</name>
        <dbReference type="ChEBI" id="CHEBI:23378"/>
    </ligand>
</feature>
<dbReference type="EMBL" id="QDGZ01000002">
    <property type="protein sequence ID" value="PVG83646.1"/>
    <property type="molecule type" value="Genomic_DNA"/>
</dbReference>
<dbReference type="PROSITE" id="PS51257">
    <property type="entry name" value="PROKAR_LIPOPROTEIN"/>
    <property type="match status" value="1"/>
</dbReference>
<dbReference type="InterPro" id="IPR036249">
    <property type="entry name" value="Thioredoxin-like_sf"/>
</dbReference>
<proteinExistence type="inferred from homology"/>
<dbReference type="AlphaFoldDB" id="A0A2T8FD61"/>
<evidence type="ECO:0000313" key="6">
    <source>
        <dbReference type="Proteomes" id="UP000246018"/>
    </source>
</evidence>
<feature type="disulfide bond" description="Redox-active" evidence="3">
    <location>
        <begin position="82"/>
        <end position="86"/>
    </location>
</feature>
<dbReference type="PANTHER" id="PTHR12151">
    <property type="entry name" value="ELECTRON TRANSPORT PROTIN SCO1/SENC FAMILY MEMBER"/>
    <property type="match status" value="1"/>
</dbReference>
<sequence>MRRASGVRDRLPPLAAAVLAAAVLLTSCSSGTEETGELAGNVLDPPFTVDGTPLVADDGSPYSLTEDTDKPLTLVFFGYTNCPDICQQVMSTLALAKNRLAEADAERLDVVFVTTDPARDDEEAVGHYADQYDESFIGVTGELDTIVDVAEPLGIAVEKGKKLPSGGYEVTHGTQVVGIDGSDQAPIYWNADVSQAELAADIHTLLDD</sequence>
<evidence type="ECO:0000256" key="2">
    <source>
        <dbReference type="PIRSR" id="PIRSR603782-1"/>
    </source>
</evidence>
<gene>
    <name evidence="5" type="ORF">DDE18_04780</name>
</gene>
<dbReference type="OrthoDB" id="9790194at2"/>
<dbReference type="Proteomes" id="UP000246018">
    <property type="component" value="Unassembled WGS sequence"/>
</dbReference>
<feature type="binding site" evidence="2">
    <location>
        <position position="172"/>
    </location>
    <ligand>
        <name>Cu cation</name>
        <dbReference type="ChEBI" id="CHEBI:23378"/>
    </ligand>
</feature>
<comment type="caution">
    <text evidence="5">The sequence shown here is derived from an EMBL/GenBank/DDBJ whole genome shotgun (WGS) entry which is preliminary data.</text>
</comment>
<keyword evidence="3" id="KW-1015">Disulfide bond</keyword>
<reference evidence="5 6" key="1">
    <citation type="submission" date="2018-04" db="EMBL/GenBank/DDBJ databases">
        <title>Genome of Nocardioides gansuensis WSJ-1.</title>
        <authorList>
            <person name="Wu S."/>
            <person name="Wang G."/>
        </authorList>
    </citation>
    <scope>NUCLEOTIDE SEQUENCE [LARGE SCALE GENOMIC DNA]</scope>
    <source>
        <strain evidence="5 6">WSJ-1</strain>
    </source>
</reference>
<accession>A0A2T8FD61</accession>